<keyword evidence="1" id="KW-0732">Signal</keyword>
<reference evidence="2 3" key="1">
    <citation type="submission" date="2019-02" db="EMBL/GenBank/DDBJ databases">
        <title>Deep-cultivation of Planctomycetes and their phenomic and genomic characterization uncovers novel biology.</title>
        <authorList>
            <person name="Wiegand S."/>
            <person name="Jogler M."/>
            <person name="Boedeker C."/>
            <person name="Pinto D."/>
            <person name="Vollmers J."/>
            <person name="Rivas-Marin E."/>
            <person name="Kohn T."/>
            <person name="Peeters S.H."/>
            <person name="Heuer A."/>
            <person name="Rast P."/>
            <person name="Oberbeckmann S."/>
            <person name="Bunk B."/>
            <person name="Jeske O."/>
            <person name="Meyerdierks A."/>
            <person name="Storesund J.E."/>
            <person name="Kallscheuer N."/>
            <person name="Luecker S."/>
            <person name="Lage O.M."/>
            <person name="Pohl T."/>
            <person name="Merkel B.J."/>
            <person name="Hornburger P."/>
            <person name="Mueller R.-W."/>
            <person name="Bruemmer F."/>
            <person name="Labrenz M."/>
            <person name="Spormann A.M."/>
            <person name="Op Den Camp H."/>
            <person name="Overmann J."/>
            <person name="Amann R."/>
            <person name="Jetten M.S.M."/>
            <person name="Mascher T."/>
            <person name="Medema M.H."/>
            <person name="Devos D.P."/>
            <person name="Kaster A.-K."/>
            <person name="Ovreas L."/>
            <person name="Rohde M."/>
            <person name="Galperin M.Y."/>
            <person name="Jogler C."/>
        </authorList>
    </citation>
    <scope>NUCLEOTIDE SEQUENCE [LARGE SCALE GENOMIC DNA]</scope>
    <source>
        <strain evidence="2 3">KOR34</strain>
    </source>
</reference>
<evidence type="ECO:0000313" key="3">
    <source>
        <dbReference type="Proteomes" id="UP000316714"/>
    </source>
</evidence>
<dbReference type="Proteomes" id="UP000316714">
    <property type="component" value="Unassembled WGS sequence"/>
</dbReference>
<dbReference type="Pfam" id="PF13689">
    <property type="entry name" value="DUF4154"/>
    <property type="match status" value="1"/>
</dbReference>
<feature type="chain" id="PRO_5023132946" description="DUF4154 domain-containing protein" evidence="1">
    <location>
        <begin position="18"/>
        <end position="183"/>
    </location>
</feature>
<evidence type="ECO:0000256" key="1">
    <source>
        <dbReference type="SAM" id="SignalP"/>
    </source>
</evidence>
<evidence type="ECO:0000313" key="2">
    <source>
        <dbReference type="EMBL" id="TWT37940.1"/>
    </source>
</evidence>
<organism evidence="2 3">
    <name type="scientific">Posidoniimonas corsicana</name>
    <dbReference type="NCBI Taxonomy" id="1938618"/>
    <lineage>
        <taxon>Bacteria</taxon>
        <taxon>Pseudomonadati</taxon>
        <taxon>Planctomycetota</taxon>
        <taxon>Planctomycetia</taxon>
        <taxon>Pirellulales</taxon>
        <taxon>Lacipirellulaceae</taxon>
        <taxon>Posidoniimonas</taxon>
    </lineage>
</organism>
<keyword evidence="3" id="KW-1185">Reference proteome</keyword>
<protein>
    <recommendedName>
        <fullName evidence="4">DUF4154 domain-containing protein</fullName>
    </recommendedName>
</protein>
<feature type="signal peptide" evidence="1">
    <location>
        <begin position="1"/>
        <end position="17"/>
    </location>
</feature>
<dbReference type="AlphaFoldDB" id="A0A5C5VJ42"/>
<name>A0A5C5VJ42_9BACT</name>
<dbReference type="EMBL" id="SIHJ01000001">
    <property type="protein sequence ID" value="TWT37940.1"/>
    <property type="molecule type" value="Genomic_DNA"/>
</dbReference>
<proteinExistence type="predicted"/>
<comment type="caution">
    <text evidence="2">The sequence shown here is derived from an EMBL/GenBank/DDBJ whole genome shotgun (WGS) entry which is preliminary data.</text>
</comment>
<gene>
    <name evidence="2" type="ORF">KOR34_29060</name>
</gene>
<sequence length="183" mass="19702" precursor="true">MVLALVLLTCLTHAAKAQSPPSVVVNREYTIKAAFLYHFLTYTEWPDSRAGVEAPLIVAVYGPDPFGAVLDKIAATKTVNNRPIEVRRIADPADANPCHLLFVPGAVAHEELGAVFAAVRGLPVLLVGEADGFVDRGGAAEFYVEGNRVRFAFNTDVVDERELKVSSKLLSLAKIVTSKQASK</sequence>
<accession>A0A5C5VJ42</accession>
<dbReference type="RefSeq" id="WP_197531417.1">
    <property type="nucleotide sequence ID" value="NZ_SIHJ01000001.1"/>
</dbReference>
<dbReference type="InterPro" id="IPR025293">
    <property type="entry name" value="YfiR/HmsC-like"/>
</dbReference>
<evidence type="ECO:0008006" key="4">
    <source>
        <dbReference type="Google" id="ProtNLM"/>
    </source>
</evidence>